<gene>
    <name evidence="5 10" type="primary">xseA</name>
    <name evidence="10" type="ORF">ACFODW_07670</name>
</gene>
<protein>
    <recommendedName>
        <fullName evidence="5">Exodeoxyribonuclease 7 large subunit</fullName>
        <ecNumber evidence="5">3.1.11.6</ecNumber>
    </recommendedName>
    <alternativeName>
        <fullName evidence="5">Exodeoxyribonuclease VII large subunit</fullName>
        <shortName evidence="5">Exonuclease VII large subunit</shortName>
    </alternativeName>
</protein>
<evidence type="ECO:0000256" key="3">
    <source>
        <dbReference type="ARBA" id="ARBA00022801"/>
    </source>
</evidence>
<comment type="function">
    <text evidence="5">Bidirectionally degrades single-stranded DNA into large acid-insoluble oligonucleotides, which are then degraded further into small acid-soluble oligonucleotides.</text>
</comment>
<dbReference type="Proteomes" id="UP001595387">
    <property type="component" value="Unassembled WGS sequence"/>
</dbReference>
<reference evidence="11" key="1">
    <citation type="journal article" date="2019" name="Int. J. Syst. Evol. Microbiol.">
        <title>The Global Catalogue of Microorganisms (GCM) 10K type strain sequencing project: providing services to taxonomists for standard genome sequencing and annotation.</title>
        <authorList>
            <consortium name="The Broad Institute Genomics Platform"/>
            <consortium name="The Broad Institute Genome Sequencing Center for Infectious Disease"/>
            <person name="Wu L."/>
            <person name="Ma J."/>
        </authorList>
    </citation>
    <scope>NUCLEOTIDE SEQUENCE [LARGE SCALE GENOMIC DNA]</scope>
    <source>
        <strain evidence="11">KCTC 13193</strain>
    </source>
</reference>
<keyword evidence="11" id="KW-1185">Reference proteome</keyword>
<organism evidence="10 11">
    <name type="scientific">Virgibacillus sediminis</name>
    <dbReference type="NCBI Taxonomy" id="202260"/>
    <lineage>
        <taxon>Bacteria</taxon>
        <taxon>Bacillati</taxon>
        <taxon>Bacillota</taxon>
        <taxon>Bacilli</taxon>
        <taxon>Bacillales</taxon>
        <taxon>Bacillaceae</taxon>
        <taxon>Virgibacillus</taxon>
    </lineage>
</organism>
<comment type="catalytic activity">
    <reaction evidence="5 6">
        <text>Exonucleolytic cleavage in either 5'- to 3'- or 3'- to 5'-direction to yield nucleoside 5'-phosphates.</text>
        <dbReference type="EC" id="3.1.11.6"/>
    </reaction>
</comment>
<evidence type="ECO:0000256" key="4">
    <source>
        <dbReference type="ARBA" id="ARBA00022839"/>
    </source>
</evidence>
<dbReference type="InterPro" id="IPR003753">
    <property type="entry name" value="Exonuc_VII_L"/>
</dbReference>
<evidence type="ECO:0000256" key="5">
    <source>
        <dbReference type="HAMAP-Rule" id="MF_00378"/>
    </source>
</evidence>
<comment type="caution">
    <text evidence="10">The sequence shown here is derived from an EMBL/GenBank/DDBJ whole genome shotgun (WGS) entry which is preliminary data.</text>
</comment>
<evidence type="ECO:0000259" key="8">
    <source>
        <dbReference type="Pfam" id="PF02601"/>
    </source>
</evidence>
<proteinExistence type="inferred from homology"/>
<keyword evidence="4 5" id="KW-0269">Exonuclease</keyword>
<sequence length="456" mass="52401">MKGEFLTVTALTKYIKRKFETDRHLRSVMLKGEISNFKHHSRGHMYLTIKDDNARIQAVMFAGSNKYLKFKPENGMKVLIKGEVSVFEPYGQYQMYIQQMEPDGVGALYLAYEQLKERLFKQGWFDPSYKKKIPEYPGHIGIVTSPTGAAVRDIITTLNRRYPLVEKTVIPVLVQGENAAQSIKRGIELANQRGDFDLLIVGRGGGSIEELWSFNEEIVAEAIFQSDIPIISAVGHETDHTICDYVADLRAPTPTGAAEIAVPSRLDLLDRVNKLRNGLDRELGGLIKESQRHLQRVNQSYAFRYPEQLIRTKEQELDRRLEALKRSAAIILEGKRNDYININKRLIMQHPEKQLEQAKSRLEALQKEQHRLMKEKVERRYSELNQAVEKLMLLNPLETMKRGFALPYNKEGEIIKTRKQVQANDIIQVKIKDGNLTCEVLDVEEANREREEGNIL</sequence>
<comment type="subcellular location">
    <subcellularLocation>
        <location evidence="5 6">Cytoplasm</location>
    </subcellularLocation>
</comment>
<evidence type="ECO:0000256" key="1">
    <source>
        <dbReference type="ARBA" id="ARBA00022490"/>
    </source>
</evidence>
<evidence type="ECO:0000313" key="11">
    <source>
        <dbReference type="Proteomes" id="UP001595387"/>
    </source>
</evidence>
<evidence type="ECO:0000259" key="9">
    <source>
        <dbReference type="Pfam" id="PF13742"/>
    </source>
</evidence>
<keyword evidence="3 5" id="KW-0378">Hydrolase</keyword>
<dbReference type="Pfam" id="PF13742">
    <property type="entry name" value="tRNA_anti_2"/>
    <property type="match status" value="1"/>
</dbReference>
<feature type="domain" description="OB-fold nucleic acid binding" evidence="9">
    <location>
        <begin position="6"/>
        <end position="101"/>
    </location>
</feature>
<dbReference type="PANTHER" id="PTHR30008">
    <property type="entry name" value="EXODEOXYRIBONUCLEASE 7 LARGE SUBUNIT"/>
    <property type="match status" value="1"/>
</dbReference>
<evidence type="ECO:0000256" key="7">
    <source>
        <dbReference type="SAM" id="Coils"/>
    </source>
</evidence>
<comment type="subunit">
    <text evidence="5">Heterooligomer composed of large and small subunits.</text>
</comment>
<keyword evidence="7" id="KW-0175">Coiled coil</keyword>
<feature type="coiled-coil region" evidence="7">
    <location>
        <begin position="348"/>
        <end position="394"/>
    </location>
</feature>
<dbReference type="PANTHER" id="PTHR30008:SF0">
    <property type="entry name" value="EXODEOXYRIBONUCLEASE 7 LARGE SUBUNIT"/>
    <property type="match status" value="1"/>
</dbReference>
<keyword evidence="1 5" id="KW-0963">Cytoplasm</keyword>
<dbReference type="InterPro" id="IPR025824">
    <property type="entry name" value="OB-fold_nuc-bd_dom"/>
</dbReference>
<dbReference type="InterPro" id="IPR020579">
    <property type="entry name" value="Exonuc_VII_lsu_C"/>
</dbReference>
<dbReference type="RefSeq" id="WP_390304928.1">
    <property type="nucleotide sequence ID" value="NZ_JBHRRZ010000014.1"/>
</dbReference>
<dbReference type="EC" id="3.1.11.6" evidence="5"/>
<feature type="domain" description="Exonuclease VII large subunit C-terminal" evidence="8">
    <location>
        <begin position="124"/>
        <end position="439"/>
    </location>
</feature>
<dbReference type="GO" id="GO:0008855">
    <property type="term" value="F:exodeoxyribonuclease VII activity"/>
    <property type="evidence" value="ECO:0007669"/>
    <property type="project" value="UniProtKB-EC"/>
</dbReference>
<dbReference type="NCBIfam" id="TIGR00237">
    <property type="entry name" value="xseA"/>
    <property type="match status" value="1"/>
</dbReference>
<dbReference type="Pfam" id="PF02601">
    <property type="entry name" value="Exonuc_VII_L"/>
    <property type="match status" value="1"/>
</dbReference>
<comment type="similarity">
    <text evidence="5 6">Belongs to the XseA family.</text>
</comment>
<dbReference type="EMBL" id="JBHRRZ010000014">
    <property type="protein sequence ID" value="MFC2948213.1"/>
    <property type="molecule type" value="Genomic_DNA"/>
</dbReference>
<evidence type="ECO:0000256" key="6">
    <source>
        <dbReference type="RuleBase" id="RU004355"/>
    </source>
</evidence>
<name>A0ABV7A5Q1_9BACI</name>
<dbReference type="CDD" id="cd04489">
    <property type="entry name" value="ExoVII_LU_OBF"/>
    <property type="match status" value="1"/>
</dbReference>
<dbReference type="HAMAP" id="MF_00378">
    <property type="entry name" value="Exonuc_7_L"/>
    <property type="match status" value="1"/>
</dbReference>
<evidence type="ECO:0000256" key="2">
    <source>
        <dbReference type="ARBA" id="ARBA00022722"/>
    </source>
</evidence>
<evidence type="ECO:0000313" key="10">
    <source>
        <dbReference type="EMBL" id="MFC2948213.1"/>
    </source>
</evidence>
<accession>A0ABV7A5Q1</accession>
<keyword evidence="2 5" id="KW-0540">Nuclease</keyword>